<dbReference type="AlphaFoldDB" id="A0A0E0M1Z7"/>
<proteinExistence type="predicted"/>
<dbReference type="Proteomes" id="UP000026962">
    <property type="component" value="Chromosome 9"/>
</dbReference>
<evidence type="ECO:0000313" key="1">
    <source>
        <dbReference type="EnsemblPlants" id="OPUNC09G11040.1"/>
    </source>
</evidence>
<protein>
    <submittedName>
        <fullName evidence="1">Uncharacterized protein</fullName>
    </submittedName>
</protein>
<evidence type="ECO:0000313" key="2">
    <source>
        <dbReference type="Proteomes" id="UP000026962"/>
    </source>
</evidence>
<dbReference type="Gramene" id="OPUNC09G11040.1">
    <property type="protein sequence ID" value="OPUNC09G11040.1"/>
    <property type="gene ID" value="OPUNC09G11040"/>
</dbReference>
<organism evidence="1">
    <name type="scientific">Oryza punctata</name>
    <name type="common">Red rice</name>
    <dbReference type="NCBI Taxonomy" id="4537"/>
    <lineage>
        <taxon>Eukaryota</taxon>
        <taxon>Viridiplantae</taxon>
        <taxon>Streptophyta</taxon>
        <taxon>Embryophyta</taxon>
        <taxon>Tracheophyta</taxon>
        <taxon>Spermatophyta</taxon>
        <taxon>Magnoliopsida</taxon>
        <taxon>Liliopsida</taxon>
        <taxon>Poales</taxon>
        <taxon>Poaceae</taxon>
        <taxon>BOP clade</taxon>
        <taxon>Oryzoideae</taxon>
        <taxon>Oryzeae</taxon>
        <taxon>Oryzinae</taxon>
        <taxon>Oryza</taxon>
    </lineage>
</organism>
<sequence length="77" mass="8198">MVERSARWTHGRGRLGGRVAAVVVAPALRGGRRVVDVGAVAGGSPVSTRRLGGWVAVVALAQTPLEQTQRQGAREWW</sequence>
<reference evidence="1" key="1">
    <citation type="submission" date="2015-04" db="UniProtKB">
        <authorList>
            <consortium name="EnsemblPlants"/>
        </authorList>
    </citation>
    <scope>IDENTIFICATION</scope>
</reference>
<dbReference type="HOGENOM" id="CLU_2642375_0_0_1"/>
<name>A0A0E0M1Z7_ORYPU</name>
<dbReference type="EnsemblPlants" id="OPUNC09G11040.1">
    <property type="protein sequence ID" value="OPUNC09G11040.1"/>
    <property type="gene ID" value="OPUNC09G11040"/>
</dbReference>
<keyword evidence="2" id="KW-1185">Reference proteome</keyword>
<accession>A0A0E0M1Z7</accession>
<reference evidence="1" key="2">
    <citation type="submission" date="2018-05" db="EMBL/GenBank/DDBJ databases">
        <title>OpunRS2 (Oryza punctata Reference Sequence Version 2).</title>
        <authorList>
            <person name="Zhang J."/>
            <person name="Kudrna D."/>
            <person name="Lee S."/>
            <person name="Talag J."/>
            <person name="Welchert J."/>
            <person name="Wing R.A."/>
        </authorList>
    </citation>
    <scope>NUCLEOTIDE SEQUENCE [LARGE SCALE GENOMIC DNA]</scope>
</reference>